<comment type="cofactor">
    <cofactor evidence="1">
        <name>heme</name>
        <dbReference type="ChEBI" id="CHEBI:30413"/>
    </cofactor>
</comment>
<evidence type="ECO:0000256" key="3">
    <source>
        <dbReference type="ARBA" id="ARBA00010617"/>
    </source>
</evidence>
<dbReference type="InterPro" id="IPR017972">
    <property type="entry name" value="Cyt_P450_CS"/>
</dbReference>
<dbReference type="InterPro" id="IPR036396">
    <property type="entry name" value="Cyt_P450_sf"/>
</dbReference>
<name>A0ABR2ZWS3_9AGAR</name>
<comment type="pathway">
    <text evidence="2">Secondary metabolite biosynthesis.</text>
</comment>
<dbReference type="InterPro" id="IPR001128">
    <property type="entry name" value="Cyt_P450"/>
</dbReference>
<organism evidence="9 10">
    <name type="scientific">Marasmius tenuissimus</name>
    <dbReference type="NCBI Taxonomy" id="585030"/>
    <lineage>
        <taxon>Eukaryota</taxon>
        <taxon>Fungi</taxon>
        <taxon>Dikarya</taxon>
        <taxon>Basidiomycota</taxon>
        <taxon>Agaricomycotina</taxon>
        <taxon>Agaricomycetes</taxon>
        <taxon>Agaricomycetidae</taxon>
        <taxon>Agaricales</taxon>
        <taxon>Marasmiineae</taxon>
        <taxon>Marasmiaceae</taxon>
        <taxon>Marasmius</taxon>
    </lineage>
</organism>
<evidence type="ECO:0000313" key="10">
    <source>
        <dbReference type="Proteomes" id="UP001437256"/>
    </source>
</evidence>
<gene>
    <name evidence="9" type="ORF">AAF712_006869</name>
</gene>
<evidence type="ECO:0000256" key="2">
    <source>
        <dbReference type="ARBA" id="ARBA00005179"/>
    </source>
</evidence>
<evidence type="ECO:0000256" key="4">
    <source>
        <dbReference type="ARBA" id="ARBA00022723"/>
    </source>
</evidence>
<evidence type="ECO:0000256" key="1">
    <source>
        <dbReference type="ARBA" id="ARBA00001971"/>
    </source>
</evidence>
<sequence>MSVVVVLSLLTLGTLFVLLKNSNQRLNRFPGPSLARWTTLYKEYYETLYSDWVGELEKLHRQYGPIVRVGPNELHFSQLDAYGDIYAVGSKFSKDSKAYSPVETFLHLFGLLDPQEALTRRSMIQPFFSKRSVLGRQSIIQEKVDSFINELLSTYNKPNPPMDLGYSLRPFFAELIPIFCFPNLDAISALTSSGLISSIKQTPDRSTIWFLMKNLPRKVVKLLTLHETRVSPNEAKALELVADDALNSPLSEVDETNISFFQTILKRSGGNRPLVEPRLWLASEAMNLKFAGVDTTANAVFIAIRAVLGDEEILEALIGELDKAWPELGSIPLGMSALEKLPYMTAVIKEGLRLSMGVIAPMTRVVTPEDTVIGREPIPVGTIVGMSTCFVHLNPEIFPEPHTFRPERWLQEDSQKLEKYLVTFSRGPRSCVGMHFAWCMMYLLLANMFRKLKLLPTSTEDLRAPFRLKDDFVSVYEGKPVYLNVEGRRS</sequence>
<keyword evidence="8" id="KW-0732">Signal</keyword>
<feature type="signal peptide" evidence="8">
    <location>
        <begin position="1"/>
        <end position="19"/>
    </location>
</feature>
<proteinExistence type="inferred from homology"/>
<reference evidence="9 10" key="1">
    <citation type="submission" date="2024-05" db="EMBL/GenBank/DDBJ databases">
        <title>A draft genome resource for the thread blight pathogen Marasmius tenuissimus strain MS-2.</title>
        <authorList>
            <person name="Yulfo-Soto G.E."/>
            <person name="Baruah I.K."/>
            <person name="Amoako-Attah I."/>
            <person name="Bukari Y."/>
            <person name="Meinhardt L.W."/>
            <person name="Bailey B.A."/>
            <person name="Cohen S.P."/>
        </authorList>
    </citation>
    <scope>NUCLEOTIDE SEQUENCE [LARGE SCALE GENOMIC DNA]</scope>
    <source>
        <strain evidence="9 10">MS-2</strain>
    </source>
</reference>
<dbReference type="InterPro" id="IPR050121">
    <property type="entry name" value="Cytochrome_P450_monoxygenase"/>
</dbReference>
<dbReference type="EMBL" id="JBBXMP010000039">
    <property type="protein sequence ID" value="KAL0066041.1"/>
    <property type="molecule type" value="Genomic_DNA"/>
</dbReference>
<accession>A0ABR2ZWS3</accession>
<dbReference type="SUPFAM" id="SSF48264">
    <property type="entry name" value="Cytochrome P450"/>
    <property type="match status" value="1"/>
</dbReference>
<evidence type="ECO:0000256" key="8">
    <source>
        <dbReference type="SAM" id="SignalP"/>
    </source>
</evidence>
<keyword evidence="7" id="KW-0349">Heme</keyword>
<evidence type="ECO:0000256" key="7">
    <source>
        <dbReference type="RuleBase" id="RU000461"/>
    </source>
</evidence>
<keyword evidence="7" id="KW-0503">Monooxygenase</keyword>
<keyword evidence="6 7" id="KW-0408">Iron</keyword>
<keyword evidence="5 7" id="KW-0560">Oxidoreductase</keyword>
<evidence type="ECO:0000256" key="6">
    <source>
        <dbReference type="ARBA" id="ARBA00023004"/>
    </source>
</evidence>
<dbReference type="Gene3D" id="1.10.630.10">
    <property type="entry name" value="Cytochrome P450"/>
    <property type="match status" value="1"/>
</dbReference>
<protein>
    <recommendedName>
        <fullName evidence="11">Cytochrome P450</fullName>
    </recommendedName>
</protein>
<evidence type="ECO:0008006" key="11">
    <source>
        <dbReference type="Google" id="ProtNLM"/>
    </source>
</evidence>
<dbReference type="CDD" id="cd11062">
    <property type="entry name" value="CYP58-like"/>
    <property type="match status" value="1"/>
</dbReference>
<dbReference type="PROSITE" id="PS00086">
    <property type="entry name" value="CYTOCHROME_P450"/>
    <property type="match status" value="1"/>
</dbReference>
<comment type="caution">
    <text evidence="9">The sequence shown here is derived from an EMBL/GenBank/DDBJ whole genome shotgun (WGS) entry which is preliminary data.</text>
</comment>
<dbReference type="Pfam" id="PF00067">
    <property type="entry name" value="p450"/>
    <property type="match status" value="1"/>
</dbReference>
<keyword evidence="10" id="KW-1185">Reference proteome</keyword>
<evidence type="ECO:0000256" key="5">
    <source>
        <dbReference type="ARBA" id="ARBA00023002"/>
    </source>
</evidence>
<dbReference type="PRINTS" id="PR00465">
    <property type="entry name" value="EP450IV"/>
</dbReference>
<dbReference type="PRINTS" id="PR00385">
    <property type="entry name" value="P450"/>
</dbReference>
<dbReference type="PANTHER" id="PTHR24305">
    <property type="entry name" value="CYTOCHROME P450"/>
    <property type="match status" value="1"/>
</dbReference>
<dbReference type="PANTHER" id="PTHR24305:SF157">
    <property type="entry name" value="N-ACETYLTRYPTOPHAN 6-HYDROXYLASE IVOC-RELATED"/>
    <property type="match status" value="1"/>
</dbReference>
<dbReference type="InterPro" id="IPR002403">
    <property type="entry name" value="Cyt_P450_E_grp-IV"/>
</dbReference>
<keyword evidence="4 7" id="KW-0479">Metal-binding</keyword>
<evidence type="ECO:0000313" key="9">
    <source>
        <dbReference type="EMBL" id="KAL0066041.1"/>
    </source>
</evidence>
<feature type="chain" id="PRO_5047049361" description="Cytochrome P450" evidence="8">
    <location>
        <begin position="20"/>
        <end position="490"/>
    </location>
</feature>
<dbReference type="Proteomes" id="UP001437256">
    <property type="component" value="Unassembled WGS sequence"/>
</dbReference>
<comment type="similarity">
    <text evidence="3 7">Belongs to the cytochrome P450 family.</text>
</comment>